<proteinExistence type="predicted"/>
<evidence type="ECO:0000259" key="1">
    <source>
        <dbReference type="Pfam" id="PF00534"/>
    </source>
</evidence>
<feature type="domain" description="Glycosyl transferase family 1" evidence="1">
    <location>
        <begin position="193"/>
        <end position="356"/>
    </location>
</feature>
<gene>
    <name evidence="3" type="primary">epsD</name>
    <name evidence="3" type="ORF">Lac1_11810</name>
</gene>
<evidence type="ECO:0000313" key="3">
    <source>
        <dbReference type="EMBL" id="BDZ76998.1"/>
    </source>
</evidence>
<protein>
    <submittedName>
        <fullName evidence="3">Glycosyltransferase EpsD</fullName>
    </submittedName>
</protein>
<dbReference type="InterPro" id="IPR028098">
    <property type="entry name" value="Glyco_trans_4-like_N"/>
</dbReference>
<evidence type="ECO:0000259" key="2">
    <source>
        <dbReference type="Pfam" id="PF13477"/>
    </source>
</evidence>
<dbReference type="InterPro" id="IPR050194">
    <property type="entry name" value="Glycosyltransferase_grp1"/>
</dbReference>
<dbReference type="PANTHER" id="PTHR45947:SF3">
    <property type="entry name" value="SULFOQUINOVOSYL TRANSFERASE SQD2"/>
    <property type="match status" value="1"/>
</dbReference>
<dbReference type="SUPFAM" id="SSF53756">
    <property type="entry name" value="UDP-Glycosyltransferase/glycogen phosphorylase"/>
    <property type="match status" value="1"/>
</dbReference>
<dbReference type="Proteomes" id="UP001305815">
    <property type="component" value="Chromosome"/>
</dbReference>
<sequence length="423" mass="47774">MRRKVLIVTTVSGFLYQFEKNAVEIWKEKGASLHYASNFQIKAYEFEAEFFEKNEIVCHPLTIEKSPYRIGRNMQALKELIRIIREEKIDIVHCHNPMGGVLGRLAAHLSGREVHVIYTAHGFHFYKGAPLKNWLLYYPAEKFLAKCTDTLITINQEDKNIAETFHLKKNGQLAAIPGVGVDLKKYCPKQEQREAAREVLGVGSGELCLMTAALLDKNKNHRVIFKLLEQWRKEKDFPQIKYVICGAGPYESKLKREVKRRGLDDIVCFLGFRRDLPFVLQGVDLFLFPSKREGLGMAALEAMACAVPVAAAENRGTREYVRHGENGFLCDPGKTEGFRAAIEEIERKAKRGNELSAMKEAAVRTASAFSAEQSKSKMEMIYKSIGKGSKEHESKESQCDHECLQSKAVFPAGDGGQIYFGTE</sequence>
<feature type="domain" description="Glycosyltransferase subfamily 4-like N-terminal" evidence="2">
    <location>
        <begin position="54"/>
        <end position="155"/>
    </location>
</feature>
<dbReference type="PANTHER" id="PTHR45947">
    <property type="entry name" value="SULFOQUINOVOSYL TRANSFERASE SQD2"/>
    <property type="match status" value="1"/>
</dbReference>
<name>A0ABN6YWC6_9FIRM</name>
<keyword evidence="4" id="KW-1185">Reference proteome</keyword>
<dbReference type="InterPro" id="IPR001296">
    <property type="entry name" value="Glyco_trans_1"/>
</dbReference>
<dbReference type="CDD" id="cd03808">
    <property type="entry name" value="GT4_CapM-like"/>
    <property type="match status" value="1"/>
</dbReference>
<evidence type="ECO:0000313" key="4">
    <source>
        <dbReference type="Proteomes" id="UP001305815"/>
    </source>
</evidence>
<dbReference type="Pfam" id="PF13477">
    <property type="entry name" value="Glyco_trans_4_2"/>
    <property type="match status" value="1"/>
</dbReference>
<reference evidence="4" key="1">
    <citation type="journal article" date="2023" name="Int. J. Syst. Evol. Microbiol.">
        <title>Claveliimonas bilis gen. nov., sp. nov., deoxycholic acid-producing bacteria isolated from human faeces, and reclassification of Sellimonas monacensis Zenner et al. 2021 as Claveliimonas monacensis comb. nov.</title>
        <authorList>
            <person name="Hisatomi A."/>
            <person name="Kastawa N.W.E.P.G."/>
            <person name="Song I."/>
            <person name="Ohkuma M."/>
            <person name="Fukiya S."/>
            <person name="Sakamoto M."/>
        </authorList>
    </citation>
    <scope>NUCLEOTIDE SEQUENCE [LARGE SCALE GENOMIC DNA]</scope>
    <source>
        <strain evidence="4">12BBH14</strain>
    </source>
</reference>
<dbReference type="RefSeq" id="WP_316266625.1">
    <property type="nucleotide sequence ID" value="NZ_AP027742.1"/>
</dbReference>
<organism evidence="3 4">
    <name type="scientific">Claveliimonas bilis</name>
    <dbReference type="NCBI Taxonomy" id="3028070"/>
    <lineage>
        <taxon>Bacteria</taxon>
        <taxon>Bacillati</taxon>
        <taxon>Bacillota</taxon>
        <taxon>Clostridia</taxon>
        <taxon>Lachnospirales</taxon>
        <taxon>Lachnospiraceae</taxon>
        <taxon>Claveliimonas</taxon>
    </lineage>
</organism>
<dbReference type="Gene3D" id="3.40.50.2000">
    <property type="entry name" value="Glycogen Phosphorylase B"/>
    <property type="match status" value="2"/>
</dbReference>
<dbReference type="EMBL" id="AP027742">
    <property type="protein sequence ID" value="BDZ76998.1"/>
    <property type="molecule type" value="Genomic_DNA"/>
</dbReference>
<dbReference type="Pfam" id="PF00534">
    <property type="entry name" value="Glycos_transf_1"/>
    <property type="match status" value="1"/>
</dbReference>
<accession>A0ABN6YWC6</accession>